<dbReference type="RefSeq" id="WP_267144967.1">
    <property type="nucleotide sequence ID" value="NZ_JAODIL010000082.1"/>
</dbReference>
<comment type="caution">
    <text evidence="5">The sequence shown here is derived from an EMBL/GenBank/DDBJ whole genome shotgun (WGS) entry which is preliminary data.</text>
</comment>
<keyword evidence="6" id="KW-1185">Reference proteome</keyword>
<dbReference type="GO" id="GO:0006310">
    <property type="term" value="P:DNA recombination"/>
    <property type="evidence" value="ECO:0007669"/>
    <property type="project" value="UniProtKB-KW"/>
</dbReference>
<dbReference type="Proteomes" id="UP001064262">
    <property type="component" value="Unassembled WGS sequence"/>
</dbReference>
<evidence type="ECO:0000313" key="6">
    <source>
        <dbReference type="Proteomes" id="UP001064262"/>
    </source>
</evidence>
<dbReference type="PROSITE" id="PS51898">
    <property type="entry name" value="TYR_RECOMBINASE"/>
    <property type="match status" value="1"/>
</dbReference>
<reference evidence="5" key="1">
    <citation type="submission" date="2022-09" db="EMBL/GenBank/DDBJ databases">
        <title>Winslowiella arboricola sp. nov., isolated from bleeding cankers on broadleaf hosts.</title>
        <authorList>
            <person name="Brady C."/>
            <person name="Kaur S."/>
            <person name="Crampton B."/>
            <person name="Maddock D."/>
            <person name="Arnold D."/>
            <person name="Denman S."/>
        </authorList>
    </citation>
    <scope>NUCLEOTIDE SEQUENCE</scope>
    <source>
        <strain evidence="5">BAC 15a-03b</strain>
    </source>
</reference>
<evidence type="ECO:0000256" key="1">
    <source>
        <dbReference type="ARBA" id="ARBA00008857"/>
    </source>
</evidence>
<organism evidence="5 6">
    <name type="scientific">Winslowiella arboricola</name>
    <dbReference type="NCBI Taxonomy" id="2978220"/>
    <lineage>
        <taxon>Bacteria</taxon>
        <taxon>Pseudomonadati</taxon>
        <taxon>Pseudomonadota</taxon>
        <taxon>Gammaproteobacteria</taxon>
        <taxon>Enterobacterales</taxon>
        <taxon>Erwiniaceae</taxon>
        <taxon>Winslowiella</taxon>
    </lineage>
</organism>
<protein>
    <submittedName>
        <fullName evidence="5">Tyrosine-type recombinase/integrase</fullName>
    </submittedName>
</protein>
<keyword evidence="3" id="KW-0233">DNA recombination</keyword>
<feature type="domain" description="Tyr recombinase" evidence="4">
    <location>
        <begin position="201"/>
        <end position="371"/>
    </location>
</feature>
<evidence type="ECO:0000256" key="3">
    <source>
        <dbReference type="ARBA" id="ARBA00023172"/>
    </source>
</evidence>
<dbReference type="Gene3D" id="3.30.160.390">
    <property type="entry name" value="Integrase, DNA-binding domain"/>
    <property type="match status" value="1"/>
</dbReference>
<evidence type="ECO:0000256" key="2">
    <source>
        <dbReference type="ARBA" id="ARBA00022908"/>
    </source>
</evidence>
<dbReference type="Pfam" id="PF00589">
    <property type="entry name" value="Phage_integrase"/>
    <property type="match status" value="1"/>
</dbReference>
<dbReference type="PANTHER" id="PTHR30629:SF2">
    <property type="entry name" value="PROPHAGE INTEGRASE INTS-RELATED"/>
    <property type="match status" value="1"/>
</dbReference>
<sequence>MINSKTDALKFKPDDGKKFKKSRVSNQGLKGLYLVCRVTSSGALSKSWRFISNGSDLTLGTFPRYSLEDARSWATGMWQRINAGFVPDNAPDLPKSMDALFIEFVNQHDVAESTKKTLKSIWRVHVSNSAIGKASLTSLKQPMVVHHAKQMGITVSTVRYLQTVKAMMAYANVHYGIQPIILPTAGVIFGRKKAQSVISPKRFNILEKSQFKELWRICSDSWDPVDQIIAWTMLTGARKSEAIGCRFSEIKDGVWTLPAERTKTKVERAIPLTTQLKKILERNRWRQIEGELVFGSVGAATVSQRCERYRPVLENNFTCHDLRRSFAHFAGQAVDPFIADLMIGHAPVGTSKSFSIYQPEAFKQRVRTGWDEWQNWVDTNL</sequence>
<dbReference type="InterPro" id="IPR025166">
    <property type="entry name" value="Integrase_DNA_bind_dom"/>
</dbReference>
<dbReference type="GO" id="GO:0003677">
    <property type="term" value="F:DNA binding"/>
    <property type="evidence" value="ECO:0007669"/>
    <property type="project" value="InterPro"/>
</dbReference>
<dbReference type="AlphaFoldDB" id="A0A9J6PV63"/>
<keyword evidence="2" id="KW-0229">DNA integration</keyword>
<dbReference type="PANTHER" id="PTHR30629">
    <property type="entry name" value="PROPHAGE INTEGRASE"/>
    <property type="match status" value="1"/>
</dbReference>
<evidence type="ECO:0000313" key="5">
    <source>
        <dbReference type="EMBL" id="MCU5779408.1"/>
    </source>
</evidence>
<comment type="similarity">
    <text evidence="1">Belongs to the 'phage' integrase family.</text>
</comment>
<dbReference type="InterPro" id="IPR002104">
    <property type="entry name" value="Integrase_catalytic"/>
</dbReference>
<dbReference type="GO" id="GO:0015074">
    <property type="term" value="P:DNA integration"/>
    <property type="evidence" value="ECO:0007669"/>
    <property type="project" value="UniProtKB-KW"/>
</dbReference>
<accession>A0A9J6PV63</accession>
<gene>
    <name evidence="5" type="ORF">N5923_18150</name>
</gene>
<dbReference type="InterPro" id="IPR050808">
    <property type="entry name" value="Phage_Integrase"/>
</dbReference>
<dbReference type="Pfam" id="PF13356">
    <property type="entry name" value="Arm-DNA-bind_3"/>
    <property type="match status" value="1"/>
</dbReference>
<dbReference type="InterPro" id="IPR011010">
    <property type="entry name" value="DNA_brk_join_enz"/>
</dbReference>
<dbReference type="SUPFAM" id="SSF56349">
    <property type="entry name" value="DNA breaking-rejoining enzymes"/>
    <property type="match status" value="1"/>
</dbReference>
<proteinExistence type="inferred from homology"/>
<evidence type="ECO:0000259" key="4">
    <source>
        <dbReference type="PROSITE" id="PS51898"/>
    </source>
</evidence>
<name>A0A9J6PV63_9GAMM</name>
<dbReference type="InterPro" id="IPR038488">
    <property type="entry name" value="Integrase_DNA-bd_sf"/>
</dbReference>
<dbReference type="Gene3D" id="1.10.443.10">
    <property type="entry name" value="Intergrase catalytic core"/>
    <property type="match status" value="1"/>
</dbReference>
<dbReference type="EMBL" id="JAODIM010000043">
    <property type="protein sequence ID" value="MCU5779408.1"/>
    <property type="molecule type" value="Genomic_DNA"/>
</dbReference>
<dbReference type="InterPro" id="IPR013762">
    <property type="entry name" value="Integrase-like_cat_sf"/>
</dbReference>